<keyword evidence="5" id="KW-1185">Reference proteome</keyword>
<keyword evidence="2" id="KW-0472">Membrane</keyword>
<feature type="transmembrane region" description="Helical" evidence="2">
    <location>
        <begin position="26"/>
        <end position="45"/>
    </location>
</feature>
<dbReference type="EMBL" id="BMKQ01000001">
    <property type="protein sequence ID" value="GGF43729.1"/>
    <property type="molecule type" value="Genomic_DNA"/>
</dbReference>
<evidence type="ECO:0000256" key="1">
    <source>
        <dbReference type="SAM" id="MobiDB-lite"/>
    </source>
</evidence>
<protein>
    <recommendedName>
        <fullName evidence="3">VanZ-like domain-containing protein</fullName>
    </recommendedName>
</protein>
<name>A0A917BJL2_9ACTN</name>
<organism evidence="4 5">
    <name type="scientific">Marmoricola endophyticus</name>
    <dbReference type="NCBI Taxonomy" id="2040280"/>
    <lineage>
        <taxon>Bacteria</taxon>
        <taxon>Bacillati</taxon>
        <taxon>Actinomycetota</taxon>
        <taxon>Actinomycetes</taxon>
        <taxon>Propionibacteriales</taxon>
        <taxon>Nocardioidaceae</taxon>
        <taxon>Marmoricola</taxon>
    </lineage>
</organism>
<proteinExistence type="predicted"/>
<feature type="transmembrane region" description="Helical" evidence="2">
    <location>
        <begin position="135"/>
        <end position="155"/>
    </location>
</feature>
<sequence>MRSVSGSSTDDAPADVRLSVSRPLRALAALLLVAYLGLLAVATLSPQPSMASDVVARVADVLTAVGVPADLVVPGRVEAVLNTAMVVPATLLASVVWPRPGWRDWTAAGFVVSLGVEVVQAIWLPARSAQAVDVVTNTAGAFLGALVGALVARGPRRSREVGSRRTARKGGIPIENREPPPHQ</sequence>
<feature type="transmembrane region" description="Helical" evidence="2">
    <location>
        <begin position="79"/>
        <end position="98"/>
    </location>
</feature>
<dbReference type="Proteomes" id="UP000649179">
    <property type="component" value="Unassembled WGS sequence"/>
</dbReference>
<gene>
    <name evidence="4" type="ORF">GCM10011519_16990</name>
</gene>
<feature type="region of interest" description="Disordered" evidence="1">
    <location>
        <begin position="158"/>
        <end position="183"/>
    </location>
</feature>
<dbReference type="AlphaFoldDB" id="A0A917BJL2"/>
<dbReference type="InterPro" id="IPR006976">
    <property type="entry name" value="VanZ-like"/>
</dbReference>
<dbReference type="Pfam" id="PF04892">
    <property type="entry name" value="VanZ"/>
    <property type="match status" value="1"/>
</dbReference>
<feature type="transmembrane region" description="Helical" evidence="2">
    <location>
        <begin position="105"/>
        <end position="123"/>
    </location>
</feature>
<reference evidence="4" key="1">
    <citation type="journal article" date="2014" name="Int. J. Syst. Evol. Microbiol.">
        <title>Complete genome sequence of Corynebacterium casei LMG S-19264T (=DSM 44701T), isolated from a smear-ripened cheese.</title>
        <authorList>
            <consortium name="US DOE Joint Genome Institute (JGI-PGF)"/>
            <person name="Walter F."/>
            <person name="Albersmeier A."/>
            <person name="Kalinowski J."/>
            <person name="Ruckert C."/>
        </authorList>
    </citation>
    <scope>NUCLEOTIDE SEQUENCE</scope>
    <source>
        <strain evidence="4">CGMCC 1.16067</strain>
    </source>
</reference>
<comment type="caution">
    <text evidence="4">The sequence shown here is derived from an EMBL/GenBank/DDBJ whole genome shotgun (WGS) entry which is preliminary data.</text>
</comment>
<keyword evidence="2" id="KW-0812">Transmembrane</keyword>
<dbReference type="RefSeq" id="WP_188779387.1">
    <property type="nucleotide sequence ID" value="NZ_BMKQ01000001.1"/>
</dbReference>
<evidence type="ECO:0000313" key="4">
    <source>
        <dbReference type="EMBL" id="GGF43729.1"/>
    </source>
</evidence>
<accession>A0A917BJL2</accession>
<evidence type="ECO:0000256" key="2">
    <source>
        <dbReference type="SAM" id="Phobius"/>
    </source>
</evidence>
<reference evidence="4" key="2">
    <citation type="submission" date="2020-09" db="EMBL/GenBank/DDBJ databases">
        <authorList>
            <person name="Sun Q."/>
            <person name="Zhou Y."/>
        </authorList>
    </citation>
    <scope>NUCLEOTIDE SEQUENCE</scope>
    <source>
        <strain evidence="4">CGMCC 1.16067</strain>
    </source>
</reference>
<keyword evidence="2" id="KW-1133">Transmembrane helix</keyword>
<feature type="domain" description="VanZ-like" evidence="3">
    <location>
        <begin position="33"/>
        <end position="148"/>
    </location>
</feature>
<evidence type="ECO:0000259" key="3">
    <source>
        <dbReference type="Pfam" id="PF04892"/>
    </source>
</evidence>
<evidence type="ECO:0000313" key="5">
    <source>
        <dbReference type="Proteomes" id="UP000649179"/>
    </source>
</evidence>